<reference evidence="2 3" key="1">
    <citation type="submission" date="2019-01" db="EMBL/GenBank/DDBJ databases">
        <title>Intercellular communication is required for trap formation in the nematode-trapping fungus Duddingtonia flagrans.</title>
        <authorList>
            <person name="Youssar L."/>
            <person name="Wernet V."/>
            <person name="Hensel N."/>
            <person name="Hildebrandt H.-G."/>
            <person name="Fischer R."/>
        </authorList>
    </citation>
    <scope>NUCLEOTIDE SEQUENCE [LARGE SCALE GENOMIC DNA]</scope>
    <source>
        <strain evidence="2 3">CBS H-5679</strain>
    </source>
</reference>
<evidence type="ECO:0000313" key="3">
    <source>
        <dbReference type="Proteomes" id="UP000283090"/>
    </source>
</evidence>
<dbReference type="VEuPathDB" id="FungiDB:DFL_003130"/>
<dbReference type="OrthoDB" id="4160163at2759"/>
<evidence type="ECO:0008006" key="4">
    <source>
        <dbReference type="Google" id="ProtNLM"/>
    </source>
</evidence>
<dbReference type="RefSeq" id="XP_067494511.1">
    <property type="nucleotide sequence ID" value="XM_067632024.1"/>
</dbReference>
<keyword evidence="3" id="KW-1185">Reference proteome</keyword>
<evidence type="ECO:0000256" key="1">
    <source>
        <dbReference type="SAM" id="SignalP"/>
    </source>
</evidence>
<protein>
    <recommendedName>
        <fullName evidence="4">Lysine-specific metallo-endopeptidase domain-containing protein</fullName>
    </recommendedName>
</protein>
<dbReference type="GeneID" id="93585441"/>
<feature type="signal peptide" evidence="1">
    <location>
        <begin position="1"/>
        <end position="17"/>
    </location>
</feature>
<feature type="chain" id="PRO_5019499513" description="Lysine-specific metallo-endopeptidase domain-containing protein" evidence="1">
    <location>
        <begin position="18"/>
        <end position="363"/>
    </location>
</feature>
<dbReference type="EMBL" id="SAEB01000003">
    <property type="protein sequence ID" value="RVD88967.1"/>
    <property type="molecule type" value="Genomic_DNA"/>
</dbReference>
<dbReference type="STRING" id="97331.A0A437ADU4"/>
<proteinExistence type="predicted"/>
<organism evidence="2 3">
    <name type="scientific">Arthrobotrys flagrans</name>
    <name type="common">Nematode-trapping fungus</name>
    <name type="synonym">Trichothecium flagrans</name>
    <dbReference type="NCBI Taxonomy" id="97331"/>
    <lineage>
        <taxon>Eukaryota</taxon>
        <taxon>Fungi</taxon>
        <taxon>Dikarya</taxon>
        <taxon>Ascomycota</taxon>
        <taxon>Pezizomycotina</taxon>
        <taxon>Orbiliomycetes</taxon>
        <taxon>Orbiliales</taxon>
        <taxon>Orbiliaceae</taxon>
        <taxon>Arthrobotrys</taxon>
    </lineage>
</organism>
<dbReference type="InterPro" id="IPR024079">
    <property type="entry name" value="MetalloPept_cat_dom_sf"/>
</dbReference>
<gene>
    <name evidence="2" type="ORF">DFL_003130</name>
</gene>
<dbReference type="Proteomes" id="UP000283090">
    <property type="component" value="Unassembled WGS sequence"/>
</dbReference>
<sequence>MFIINLVYLLFPALILALPQPISERGVNLENDIRIRQDVVPKAPAETEIPGASATDSAAAGVVDVPGDFIPGSRLSIDGDCYNDKRDVPVGYSNRAHVYTNAFYNAQLLARFALKFFNDEKKYEAVGKRWIGRAAEFDNHLDDMKKDFTRVTEIKETEGGFSDYIVLTCNDPYRRCNKAPEYGNEGKTICYVVHESSWYGTGWWDKPFINCCAPFFASESLADRWKENKDKPEADLNMNLLRSTADLFLHEMMHTKVISQDRPKVVDHIFKDVTSRGYFRIYGPKFTEKAARLTYKEDSNGGEPLDKPPQNADSLAHFAYAMFWYDKTKRMMWGEKQRGGNLADEPRLSESDDIFDLPAGYII</sequence>
<accession>A0A437ADU4</accession>
<dbReference type="Gene3D" id="3.40.390.10">
    <property type="entry name" value="Collagenase (Catalytic Domain)"/>
    <property type="match status" value="1"/>
</dbReference>
<comment type="caution">
    <text evidence="2">The sequence shown here is derived from an EMBL/GenBank/DDBJ whole genome shotgun (WGS) entry which is preliminary data.</text>
</comment>
<dbReference type="GO" id="GO:0008237">
    <property type="term" value="F:metallopeptidase activity"/>
    <property type="evidence" value="ECO:0007669"/>
    <property type="project" value="InterPro"/>
</dbReference>
<name>A0A437ADU4_ARTFL</name>
<dbReference type="AlphaFoldDB" id="A0A437ADU4"/>
<keyword evidence="1" id="KW-0732">Signal</keyword>
<evidence type="ECO:0000313" key="2">
    <source>
        <dbReference type="EMBL" id="RVD88967.1"/>
    </source>
</evidence>